<evidence type="ECO:0000256" key="1">
    <source>
        <dbReference type="SAM" id="MobiDB-lite"/>
    </source>
</evidence>
<gene>
    <name evidence="3 5" type="ORF">P152DRAFT_507770</name>
</gene>
<feature type="compositionally biased region" description="Basic residues" evidence="1">
    <location>
        <begin position="674"/>
        <end position="683"/>
    </location>
</feature>
<reference evidence="5" key="3">
    <citation type="submission" date="2025-04" db="UniProtKB">
        <authorList>
            <consortium name="RefSeq"/>
        </authorList>
    </citation>
    <scope>IDENTIFICATION</scope>
    <source>
        <strain evidence="5">CBS 781.70</strain>
    </source>
</reference>
<dbReference type="InterPro" id="IPR053137">
    <property type="entry name" value="NLR-like"/>
</dbReference>
<feature type="region of interest" description="Disordered" evidence="1">
    <location>
        <begin position="619"/>
        <end position="683"/>
    </location>
</feature>
<dbReference type="Gene3D" id="1.25.40.10">
    <property type="entry name" value="Tetratricopeptide repeat domain"/>
    <property type="match status" value="1"/>
</dbReference>
<dbReference type="InterPro" id="IPR056681">
    <property type="entry name" value="DUF7779"/>
</dbReference>
<sequence>MSTRNTSPASHLSYPSQSMQQPSDFTGGIQGDTVIAGTTTAAGGTTNFIISNGPSRKRTPFSTVPFAPDPDFVDRPDILAWIHDNCARPGARAALVGLGGVGKSQIAIRYCYDIRDTSPQTSIFWVYASTKARFEEAYRDIADRLELPGRENPKADILRLVRNWLCEETNGQWTMVLDNVDDVETFSSRKGEQDKPSESPPASLAVYLPQSPNGSILITSRNKDAAAGLAGGYKNIKEVQAMDEAQGLQLLRNKLLQDALTDDTIDLLRALDYIPLAITQAAAYINRRARMTISKYLDEFRRNNNKRENLLNWDIDDIRRDDSASNSVVTTWQISFERIRKERPSAADLLSLMSFFNPQGIPESILRRHSRTVSRTVAKPGCEDEANNEFDEDFDTLQAYSLVSATTETDVCEMHALVQFCTRIWLSSFSDAEWWKQQFVQLMARELPNGEFKNWAKCQQLLPHVESLYGAEPVTEKFLKDWAKILTNSAWYMWMTGRYKIAHDIAIKALNAGERANGQDDQLTLISVTVLALVLQSQGKYSEAEKLNRRALEGREKELDHPDTLTSVYCLAYLLHKRRRYREASELYQSASNGYKQKLGSQHPKTIACLNYFTAMQQEAGEERQGPSRTSVDNDKEELREIPTDGASTLHDSEAMPEQTSSLKSKKDSFYTRLKGRMGRKDR</sequence>
<dbReference type="PANTHER" id="PTHR46082">
    <property type="entry name" value="ATP/GTP-BINDING PROTEIN-RELATED"/>
    <property type="match status" value="1"/>
</dbReference>
<reference evidence="5" key="2">
    <citation type="submission" date="2020-04" db="EMBL/GenBank/DDBJ databases">
        <authorList>
            <consortium name="NCBI Genome Project"/>
        </authorList>
    </citation>
    <scope>NUCLEOTIDE SEQUENCE</scope>
    <source>
        <strain evidence="5">CBS 781.70</strain>
    </source>
</reference>
<evidence type="ECO:0000313" key="4">
    <source>
        <dbReference type="Proteomes" id="UP000504638"/>
    </source>
</evidence>
<dbReference type="Proteomes" id="UP000504638">
    <property type="component" value="Unplaced"/>
</dbReference>
<reference evidence="3 5" key="1">
    <citation type="submission" date="2020-01" db="EMBL/GenBank/DDBJ databases">
        <authorList>
            <consortium name="DOE Joint Genome Institute"/>
            <person name="Haridas S."/>
            <person name="Albert R."/>
            <person name="Binder M."/>
            <person name="Bloem J."/>
            <person name="Labutti K."/>
            <person name="Salamov A."/>
            <person name="Andreopoulos B."/>
            <person name="Baker S.E."/>
            <person name="Barry K."/>
            <person name="Bills G."/>
            <person name="Bluhm B.H."/>
            <person name="Cannon C."/>
            <person name="Castanera R."/>
            <person name="Culley D.E."/>
            <person name="Daum C."/>
            <person name="Ezra D."/>
            <person name="Gonzalez J.B."/>
            <person name="Henrissat B."/>
            <person name="Kuo A."/>
            <person name="Liang C."/>
            <person name="Lipzen A."/>
            <person name="Lutzoni F."/>
            <person name="Magnuson J."/>
            <person name="Mondo S."/>
            <person name="Nolan M."/>
            <person name="Ohm R."/>
            <person name="Pangilinan J."/>
            <person name="Park H.-J."/>
            <person name="Ramirez L."/>
            <person name="Alfaro M."/>
            <person name="Sun H."/>
            <person name="Tritt A."/>
            <person name="Yoshinaga Y."/>
            <person name="Zwiers L.-H."/>
            <person name="Turgeon B.G."/>
            <person name="Goodwin S.B."/>
            <person name="Spatafora J.W."/>
            <person name="Crous P.W."/>
            <person name="Grigoriev I.V."/>
        </authorList>
    </citation>
    <scope>NUCLEOTIDE SEQUENCE</scope>
    <source>
        <strain evidence="3 5">CBS 781.70</strain>
    </source>
</reference>
<dbReference type="Pfam" id="PF13424">
    <property type="entry name" value="TPR_12"/>
    <property type="match status" value="1"/>
</dbReference>
<feature type="compositionally biased region" description="Basic and acidic residues" evidence="1">
    <location>
        <begin position="621"/>
        <end position="643"/>
    </location>
</feature>
<dbReference type="InterPro" id="IPR011990">
    <property type="entry name" value="TPR-like_helical_dom_sf"/>
</dbReference>
<dbReference type="RefSeq" id="XP_033533631.1">
    <property type="nucleotide sequence ID" value="XM_033682552.1"/>
</dbReference>
<feature type="domain" description="DUF7779" evidence="2">
    <location>
        <begin position="340"/>
        <end position="424"/>
    </location>
</feature>
<evidence type="ECO:0000313" key="3">
    <source>
        <dbReference type="EMBL" id="KAF1812000.1"/>
    </source>
</evidence>
<dbReference type="Pfam" id="PF13374">
    <property type="entry name" value="TPR_10"/>
    <property type="match status" value="1"/>
</dbReference>
<protein>
    <recommendedName>
        <fullName evidence="2">DUF7779 domain-containing protein</fullName>
    </recommendedName>
</protein>
<keyword evidence="4" id="KW-1185">Reference proteome</keyword>
<accession>A0A6G1G248</accession>
<organism evidence="3">
    <name type="scientific">Eremomyces bilateralis CBS 781.70</name>
    <dbReference type="NCBI Taxonomy" id="1392243"/>
    <lineage>
        <taxon>Eukaryota</taxon>
        <taxon>Fungi</taxon>
        <taxon>Dikarya</taxon>
        <taxon>Ascomycota</taxon>
        <taxon>Pezizomycotina</taxon>
        <taxon>Dothideomycetes</taxon>
        <taxon>Dothideomycetes incertae sedis</taxon>
        <taxon>Eremomycetales</taxon>
        <taxon>Eremomycetaceae</taxon>
        <taxon>Eremomyces</taxon>
    </lineage>
</organism>
<feature type="compositionally biased region" description="Polar residues" evidence="1">
    <location>
        <begin position="1"/>
        <end position="24"/>
    </location>
</feature>
<dbReference type="OrthoDB" id="1658288at2759"/>
<name>A0A6G1G248_9PEZI</name>
<evidence type="ECO:0000313" key="5">
    <source>
        <dbReference type="RefSeq" id="XP_033533631.1"/>
    </source>
</evidence>
<evidence type="ECO:0000259" key="2">
    <source>
        <dbReference type="Pfam" id="PF25000"/>
    </source>
</evidence>
<feature type="region of interest" description="Disordered" evidence="1">
    <location>
        <begin position="1"/>
        <end position="31"/>
    </location>
</feature>
<dbReference type="AlphaFoldDB" id="A0A6G1G248"/>
<dbReference type="Pfam" id="PF25000">
    <property type="entry name" value="DUF7779"/>
    <property type="match status" value="1"/>
</dbReference>
<proteinExistence type="predicted"/>
<dbReference type="SUPFAM" id="SSF48452">
    <property type="entry name" value="TPR-like"/>
    <property type="match status" value="1"/>
</dbReference>
<dbReference type="InterPro" id="IPR027417">
    <property type="entry name" value="P-loop_NTPase"/>
</dbReference>
<dbReference type="SUPFAM" id="SSF52540">
    <property type="entry name" value="P-loop containing nucleoside triphosphate hydrolases"/>
    <property type="match status" value="1"/>
</dbReference>
<dbReference type="GeneID" id="54423122"/>
<dbReference type="EMBL" id="ML975159">
    <property type="protein sequence ID" value="KAF1812000.1"/>
    <property type="molecule type" value="Genomic_DNA"/>
</dbReference>
<dbReference type="Gene3D" id="3.40.50.300">
    <property type="entry name" value="P-loop containing nucleotide triphosphate hydrolases"/>
    <property type="match status" value="1"/>
</dbReference>
<dbReference type="PANTHER" id="PTHR46082:SF6">
    <property type="entry name" value="AAA+ ATPASE DOMAIN-CONTAINING PROTEIN-RELATED"/>
    <property type="match status" value="1"/>
</dbReference>